<dbReference type="EMBL" id="JASEJX010000012">
    <property type="protein sequence ID" value="KAK4519049.1"/>
    <property type="molecule type" value="Genomic_DNA"/>
</dbReference>
<evidence type="ECO:0000313" key="2">
    <source>
        <dbReference type="Proteomes" id="UP001304243"/>
    </source>
</evidence>
<dbReference type="AlphaFoldDB" id="A0AAN7HPD3"/>
<gene>
    <name evidence="1" type="ORF">ATC70_009277</name>
</gene>
<protein>
    <submittedName>
        <fullName evidence="1">ELL domain-containing protein</fullName>
    </submittedName>
</protein>
<proteinExistence type="predicted"/>
<accession>A0AAN7HPD3</accession>
<keyword evidence="2" id="KW-1185">Reference proteome</keyword>
<dbReference type="RefSeq" id="XP_064685715.1">
    <property type="nucleotide sequence ID" value="XM_064828513.1"/>
</dbReference>
<dbReference type="Proteomes" id="UP001304243">
    <property type="component" value="Unassembled WGS sequence"/>
</dbReference>
<evidence type="ECO:0000313" key="1">
    <source>
        <dbReference type="EMBL" id="KAK4519049.1"/>
    </source>
</evidence>
<reference evidence="1 2" key="1">
    <citation type="submission" date="2022-11" db="EMBL/GenBank/DDBJ databases">
        <title>Mucor velutinosus strain NIH1002 WGS.</title>
        <authorList>
            <person name="Subramanian P."/>
            <person name="Mullikin J.C."/>
            <person name="Segre J.A."/>
            <person name="Zelazny A.M."/>
        </authorList>
    </citation>
    <scope>NUCLEOTIDE SEQUENCE [LARGE SCALE GENOMIC DNA]</scope>
    <source>
        <strain evidence="1 2">NIH1002</strain>
    </source>
</reference>
<sequence length="118" mass="13466">MDITHLHSVEDDKPLTYLGFPLVQSHIQRIHFMGTLVTKIKTAIQIHSGRTLSVVGKTTVLNTLLLSKLWYILRMTSLTQTDFKQLSSLAFQFLCRNIFPAIPWKVWTLPKEKGVSVS</sequence>
<dbReference type="GeneID" id="89952963"/>
<organism evidence="1 2">
    <name type="scientific">Mucor velutinosus</name>
    <dbReference type="NCBI Taxonomy" id="708070"/>
    <lineage>
        <taxon>Eukaryota</taxon>
        <taxon>Fungi</taxon>
        <taxon>Fungi incertae sedis</taxon>
        <taxon>Mucoromycota</taxon>
        <taxon>Mucoromycotina</taxon>
        <taxon>Mucoromycetes</taxon>
        <taxon>Mucorales</taxon>
        <taxon>Mucorineae</taxon>
        <taxon>Mucoraceae</taxon>
        <taxon>Mucor</taxon>
    </lineage>
</organism>
<name>A0AAN7HPD3_9FUNG</name>
<comment type="caution">
    <text evidence="1">The sequence shown here is derived from an EMBL/GenBank/DDBJ whole genome shotgun (WGS) entry which is preliminary data.</text>
</comment>